<dbReference type="RefSeq" id="WP_132315464.1">
    <property type="nucleotide sequence ID" value="NZ_FWZT01000002.1"/>
</dbReference>
<keyword evidence="7" id="KW-1185">Reference proteome</keyword>
<dbReference type="GO" id="GO:0016020">
    <property type="term" value="C:membrane"/>
    <property type="evidence" value="ECO:0007669"/>
    <property type="project" value="UniProtKB-SubCell"/>
</dbReference>
<dbReference type="Proteomes" id="UP000192907">
    <property type="component" value="Unassembled WGS sequence"/>
</dbReference>
<feature type="transmembrane region" description="Helical" evidence="5">
    <location>
        <begin position="6"/>
        <end position="28"/>
    </location>
</feature>
<protein>
    <submittedName>
        <fullName evidence="6">Bile acid:Na+ symporter, BASS family</fullName>
    </submittedName>
</protein>
<evidence type="ECO:0000256" key="2">
    <source>
        <dbReference type="ARBA" id="ARBA00022692"/>
    </source>
</evidence>
<feature type="transmembrane region" description="Helical" evidence="5">
    <location>
        <begin position="40"/>
        <end position="62"/>
    </location>
</feature>
<dbReference type="Pfam" id="PF01758">
    <property type="entry name" value="SBF"/>
    <property type="match status" value="1"/>
</dbReference>
<dbReference type="InterPro" id="IPR002657">
    <property type="entry name" value="BilAc:Na_symport/Acr3"/>
</dbReference>
<gene>
    <name evidence="6" type="ORF">SAMN06296036_102149</name>
</gene>
<dbReference type="STRING" id="1513793.SAMN06296036_102149"/>
<evidence type="ECO:0000256" key="3">
    <source>
        <dbReference type="ARBA" id="ARBA00022989"/>
    </source>
</evidence>
<dbReference type="PANTHER" id="PTHR10361:SF24">
    <property type="entry name" value="P3 PROTEIN"/>
    <property type="match status" value="1"/>
</dbReference>
<feature type="transmembrane region" description="Helical" evidence="5">
    <location>
        <begin position="232"/>
        <end position="255"/>
    </location>
</feature>
<feature type="transmembrane region" description="Helical" evidence="5">
    <location>
        <begin position="198"/>
        <end position="220"/>
    </location>
</feature>
<evidence type="ECO:0000256" key="1">
    <source>
        <dbReference type="ARBA" id="ARBA00004141"/>
    </source>
</evidence>
<keyword evidence="3 5" id="KW-1133">Transmembrane helix</keyword>
<dbReference type="EMBL" id="FWZT01000002">
    <property type="protein sequence ID" value="SME94806.1"/>
    <property type="molecule type" value="Genomic_DNA"/>
</dbReference>
<reference evidence="7" key="1">
    <citation type="submission" date="2017-04" db="EMBL/GenBank/DDBJ databases">
        <authorList>
            <person name="Varghese N."/>
            <person name="Submissions S."/>
        </authorList>
    </citation>
    <scope>NUCLEOTIDE SEQUENCE [LARGE SCALE GENOMIC DNA]</scope>
    <source>
        <strain evidence="7">RKEM611</strain>
    </source>
</reference>
<feature type="transmembrane region" description="Helical" evidence="5">
    <location>
        <begin position="261"/>
        <end position="281"/>
    </location>
</feature>
<evidence type="ECO:0000313" key="7">
    <source>
        <dbReference type="Proteomes" id="UP000192907"/>
    </source>
</evidence>
<proteinExistence type="predicted"/>
<dbReference type="OrthoDB" id="9806785at2"/>
<dbReference type="AlphaFoldDB" id="A0A1Y6B6L9"/>
<feature type="transmembrane region" description="Helical" evidence="5">
    <location>
        <begin position="68"/>
        <end position="89"/>
    </location>
</feature>
<comment type="subcellular location">
    <subcellularLocation>
        <location evidence="1">Membrane</location>
        <topology evidence="1">Multi-pass membrane protein</topology>
    </subcellularLocation>
</comment>
<keyword evidence="2 5" id="KW-0812">Transmembrane</keyword>
<evidence type="ECO:0000256" key="4">
    <source>
        <dbReference type="ARBA" id="ARBA00023136"/>
    </source>
</evidence>
<dbReference type="InterPro" id="IPR038770">
    <property type="entry name" value="Na+/solute_symporter_sf"/>
</dbReference>
<feature type="transmembrane region" description="Helical" evidence="5">
    <location>
        <begin position="134"/>
        <end position="153"/>
    </location>
</feature>
<keyword evidence="4 5" id="KW-0472">Membrane</keyword>
<name>A0A1Y6B6L9_9BACT</name>
<sequence length="289" mass="30523">MEGSMLTKVVLPVALFVVMLGMGLSLAVTDFKRVGTNPKGILVGLSCQMLMLPALGIVTAVSLGMSPLLSAGLLILCLCPGGVTSNLFCYLAKGNVALSITLTAVVSLITPFSIPVLADWGMAYFLGEGRTIQLPLMRTIITLIAITVLPVGLGMLIKQKRGPLAKRAETPVKVLSMVLLFVIIAGIVRQNWDKLPDFFAQTGIAVVLLNIGTMVIGYFVGRIVALDRKDSIAIGVEVGIQNGTTALFITSTLLADPILSIPAATYSLVMFVTGAAYSYIFQRQSASST</sequence>
<organism evidence="6 7">
    <name type="scientific">Pseudobacteriovorax antillogorgiicola</name>
    <dbReference type="NCBI Taxonomy" id="1513793"/>
    <lineage>
        <taxon>Bacteria</taxon>
        <taxon>Pseudomonadati</taxon>
        <taxon>Bdellovibrionota</taxon>
        <taxon>Oligoflexia</taxon>
        <taxon>Oligoflexales</taxon>
        <taxon>Pseudobacteriovoracaceae</taxon>
        <taxon>Pseudobacteriovorax</taxon>
    </lineage>
</organism>
<feature type="transmembrane region" description="Helical" evidence="5">
    <location>
        <begin position="174"/>
        <end position="192"/>
    </location>
</feature>
<accession>A0A1Y6B6L9</accession>
<dbReference type="PANTHER" id="PTHR10361">
    <property type="entry name" value="SODIUM-BILE ACID COTRANSPORTER"/>
    <property type="match status" value="1"/>
</dbReference>
<dbReference type="Gene3D" id="1.20.1530.20">
    <property type="match status" value="1"/>
</dbReference>
<evidence type="ECO:0000256" key="5">
    <source>
        <dbReference type="SAM" id="Phobius"/>
    </source>
</evidence>
<dbReference type="InterPro" id="IPR004710">
    <property type="entry name" value="Bilac:Na_transpt"/>
</dbReference>
<feature type="transmembrane region" description="Helical" evidence="5">
    <location>
        <begin position="96"/>
        <end position="114"/>
    </location>
</feature>
<evidence type="ECO:0000313" key="6">
    <source>
        <dbReference type="EMBL" id="SME94806.1"/>
    </source>
</evidence>